<protein>
    <submittedName>
        <fullName evidence="3">Excisionase family DNA binding protein</fullName>
    </submittedName>
</protein>
<dbReference type="Pfam" id="PF12728">
    <property type="entry name" value="HTH_17"/>
    <property type="match status" value="1"/>
</dbReference>
<feature type="region of interest" description="Disordered" evidence="1">
    <location>
        <begin position="96"/>
        <end position="121"/>
    </location>
</feature>
<gene>
    <name evidence="3" type="ORF">JOE58_002640</name>
</gene>
<evidence type="ECO:0000313" key="4">
    <source>
        <dbReference type="Proteomes" id="UP000746584"/>
    </source>
</evidence>
<accession>A0ABS2RZV0</accession>
<dbReference type="InterPro" id="IPR041657">
    <property type="entry name" value="HTH_17"/>
</dbReference>
<proteinExistence type="predicted"/>
<organism evidence="3 4">
    <name type="scientific">Curtobacterium luteum</name>
    <dbReference type="NCBI Taxonomy" id="33881"/>
    <lineage>
        <taxon>Bacteria</taxon>
        <taxon>Bacillati</taxon>
        <taxon>Actinomycetota</taxon>
        <taxon>Actinomycetes</taxon>
        <taxon>Micrococcales</taxon>
        <taxon>Microbacteriaceae</taxon>
        <taxon>Curtobacterium</taxon>
    </lineage>
</organism>
<dbReference type="NCBIfam" id="TIGR01764">
    <property type="entry name" value="excise"/>
    <property type="match status" value="1"/>
</dbReference>
<evidence type="ECO:0000259" key="2">
    <source>
        <dbReference type="Pfam" id="PF12728"/>
    </source>
</evidence>
<evidence type="ECO:0000313" key="3">
    <source>
        <dbReference type="EMBL" id="MBM7803389.1"/>
    </source>
</evidence>
<dbReference type="InterPro" id="IPR009061">
    <property type="entry name" value="DNA-bd_dom_put_sf"/>
</dbReference>
<sequence length="121" mass="13406">MKRTMSPGRAPFKVYLHQSAVTCALPPVTHGVNMSTRLEQLFDGYPPILSARELAEILGLNNKTVYEYLQNGDLPAYHIGSKWIIVRDEVLEHIRSTSNTPGESAPPGPRVVAKHDVESVQ</sequence>
<reference evidence="3 4" key="1">
    <citation type="submission" date="2021-01" db="EMBL/GenBank/DDBJ databases">
        <title>Sequencing the genomes of 1000 actinobacteria strains.</title>
        <authorList>
            <person name="Klenk H.-P."/>
        </authorList>
    </citation>
    <scope>NUCLEOTIDE SEQUENCE [LARGE SCALE GENOMIC DNA]</scope>
    <source>
        <strain evidence="3 4">DSM 20542</strain>
    </source>
</reference>
<evidence type="ECO:0000256" key="1">
    <source>
        <dbReference type="SAM" id="MobiDB-lite"/>
    </source>
</evidence>
<dbReference type="InterPro" id="IPR010093">
    <property type="entry name" value="SinI_DNA-bd"/>
</dbReference>
<dbReference type="Proteomes" id="UP000746584">
    <property type="component" value="Unassembled WGS sequence"/>
</dbReference>
<feature type="domain" description="Helix-turn-helix" evidence="2">
    <location>
        <begin position="49"/>
        <end position="96"/>
    </location>
</feature>
<name>A0ABS2RZV0_9MICO</name>
<keyword evidence="4" id="KW-1185">Reference proteome</keyword>
<comment type="caution">
    <text evidence="3">The sequence shown here is derived from an EMBL/GenBank/DDBJ whole genome shotgun (WGS) entry which is preliminary data.</text>
</comment>
<dbReference type="SUPFAM" id="SSF46955">
    <property type="entry name" value="Putative DNA-binding domain"/>
    <property type="match status" value="1"/>
</dbReference>
<dbReference type="RefSeq" id="WP_148286209.1">
    <property type="nucleotide sequence ID" value="NZ_BMOI01000025.1"/>
</dbReference>
<dbReference type="EMBL" id="JAFBCG010000001">
    <property type="protein sequence ID" value="MBM7803389.1"/>
    <property type="molecule type" value="Genomic_DNA"/>
</dbReference>